<comment type="caution">
    <text evidence="4">The sequence shown here is derived from an EMBL/GenBank/DDBJ whole genome shotgun (WGS) entry which is preliminary data.</text>
</comment>
<dbReference type="Gene3D" id="2.60.40.1180">
    <property type="entry name" value="Golgi alpha-mannosidase II"/>
    <property type="match status" value="1"/>
</dbReference>
<evidence type="ECO:0000259" key="3">
    <source>
        <dbReference type="Pfam" id="PF18206"/>
    </source>
</evidence>
<dbReference type="Gene3D" id="2.60.120.1200">
    <property type="match status" value="1"/>
</dbReference>
<keyword evidence="5" id="KW-1185">Reference proteome</keyword>
<feature type="signal peptide" evidence="1">
    <location>
        <begin position="1"/>
        <end position="23"/>
    </location>
</feature>
<dbReference type="CDD" id="cd21510">
    <property type="entry name" value="agarase_cat"/>
    <property type="match status" value="1"/>
</dbReference>
<dbReference type="InterPro" id="IPR017853">
    <property type="entry name" value="GH"/>
</dbReference>
<dbReference type="Proteomes" id="UP000076715">
    <property type="component" value="Unassembled WGS sequence"/>
</dbReference>
<name>A0A162X400_9FLAO</name>
<reference evidence="4 5" key="1">
    <citation type="submission" date="2016-01" db="EMBL/GenBank/DDBJ databases">
        <title>The draft genome sequence of Aquimarina sp. RZW4-3-2.</title>
        <authorList>
            <person name="Wang Y."/>
        </authorList>
    </citation>
    <scope>NUCLEOTIDE SEQUENCE [LARGE SCALE GENOMIC DNA]</scope>
    <source>
        <strain evidence="4 5">RZW4-3-2</strain>
    </source>
</reference>
<feature type="domain" description="Porphyranase beta-sandwich" evidence="3">
    <location>
        <begin position="396"/>
        <end position="499"/>
    </location>
</feature>
<evidence type="ECO:0000259" key="2">
    <source>
        <dbReference type="Pfam" id="PF18040"/>
    </source>
</evidence>
<dbReference type="STRING" id="1642818.AWE51_17775"/>
<evidence type="ECO:0000313" key="4">
    <source>
        <dbReference type="EMBL" id="KZS38406.1"/>
    </source>
</evidence>
<organism evidence="4 5">
    <name type="scientific">Aquimarina aggregata</name>
    <dbReference type="NCBI Taxonomy" id="1642818"/>
    <lineage>
        <taxon>Bacteria</taxon>
        <taxon>Pseudomonadati</taxon>
        <taxon>Bacteroidota</taxon>
        <taxon>Flavobacteriia</taxon>
        <taxon>Flavobacteriales</taxon>
        <taxon>Flavobacteriaceae</taxon>
        <taxon>Aquimarina</taxon>
    </lineage>
</organism>
<dbReference type="InterPro" id="IPR041224">
    <property type="entry name" value="BPA_C"/>
</dbReference>
<dbReference type="SUPFAM" id="SSF51445">
    <property type="entry name" value="(Trans)glycosidases"/>
    <property type="match status" value="1"/>
</dbReference>
<evidence type="ECO:0000256" key="1">
    <source>
        <dbReference type="SAM" id="SignalP"/>
    </source>
</evidence>
<dbReference type="OrthoDB" id="974840at2"/>
<protein>
    <submittedName>
        <fullName evidence="4">Beta-agarase</fullName>
    </submittedName>
</protein>
<evidence type="ECO:0000313" key="5">
    <source>
        <dbReference type="Proteomes" id="UP000076715"/>
    </source>
</evidence>
<feature type="chain" id="PRO_5007840705" evidence="1">
    <location>
        <begin position="24"/>
        <end position="606"/>
    </location>
</feature>
<dbReference type="InterPro" id="IPR013780">
    <property type="entry name" value="Glyco_hydro_b"/>
</dbReference>
<dbReference type="AlphaFoldDB" id="A0A162X400"/>
<keyword evidence="1" id="KW-0732">Signal</keyword>
<accession>A0A162X400</accession>
<dbReference type="Gene3D" id="3.20.20.80">
    <property type="entry name" value="Glycosidases"/>
    <property type="match status" value="1"/>
</dbReference>
<dbReference type="InterPro" id="IPR040527">
    <property type="entry name" value="Beta-sand_Porphyrn"/>
</dbReference>
<dbReference type="RefSeq" id="WP_066319418.1">
    <property type="nucleotide sequence ID" value="NZ_LQRT01000058.1"/>
</dbReference>
<gene>
    <name evidence="4" type="ORF">AWE51_17775</name>
</gene>
<dbReference type="EMBL" id="LQRT01000058">
    <property type="protein sequence ID" value="KZS38406.1"/>
    <property type="molecule type" value="Genomic_DNA"/>
</dbReference>
<dbReference type="Pfam" id="PF18040">
    <property type="entry name" value="BPA_C"/>
    <property type="match status" value="1"/>
</dbReference>
<sequence length="606" mass="69296">MYSKITVILFFSFVSLASFSQEAKVTIDLSMQKFIGAESELKREKYFNIHSSFSSWDLASHADVLFDQLDINFGRTFGGPSPFQKSKTQVPKPSEAKARGINTAKHWKNAPLFKKYKTNDLIITDHPANAFQLNMDYEKIAAYNVEYLKNAFPIMPKYYEVMNEPFVHSKDYVKTWAETDAVILEMTKLHKVIADKIHAEIPDIMVGGYSSAWPEVDRKNFDHWNTRMKSFMDTAGESMKFFATHLYDGRNVTGNYNYRSGSNSEAILDLIETYSYKKWGIVKPHLISEYGYTSKGLLGKPHSPELNGVCLKSYNNILMSLLDKPDRLLKSIPFIVGEGNWFYKDKKKNPDGHPYPWVIVKKNKDGVKEFTDLKKFYELWKGVSGKRVDVISSNPDIQVNAFIQEKKAYIALNNLHDKALNTTLAFLRKSKEYIQSSTLRRLYTTDAGIPKLVYFTDYDFTKDIVLKSGETVILECNLTETPLKSKITENNYYSKTYLQKVEAKKTIQFTIDNVTTGKKGRAAIKMGIGRAHDLSKKPQIVINGKPVEVPENWAGYDQKSREQFFGVINIPFDIRHTIKGENKIDITFPDTGGHVSSVILNIEKIE</sequence>
<dbReference type="Pfam" id="PF18206">
    <property type="entry name" value="Porphyrn_cat_1"/>
    <property type="match status" value="1"/>
</dbReference>
<dbReference type="SMR" id="A0A162X400"/>
<feature type="domain" description="Beta-porphyranase A C-terminal" evidence="2">
    <location>
        <begin position="508"/>
        <end position="602"/>
    </location>
</feature>
<proteinExistence type="predicted"/>